<name>X1RML0_9ZZZZ</name>
<dbReference type="AlphaFoldDB" id="X1RML0"/>
<dbReference type="EMBL" id="BARV01046265">
    <property type="protein sequence ID" value="GAI64400.1"/>
    <property type="molecule type" value="Genomic_DNA"/>
</dbReference>
<gene>
    <name evidence="1" type="ORF">S06H3_67134</name>
</gene>
<sequence>EDLQYMSQLFSAHEKGCAQAARTLRNWVD</sequence>
<reference evidence="1" key="1">
    <citation type="journal article" date="2014" name="Front. Microbiol.">
        <title>High frequency of phylogenetically diverse reductive dehalogenase-homologous genes in deep subseafloor sedimentary metagenomes.</title>
        <authorList>
            <person name="Kawai M."/>
            <person name="Futagami T."/>
            <person name="Toyoda A."/>
            <person name="Takaki Y."/>
            <person name="Nishi S."/>
            <person name="Hori S."/>
            <person name="Arai W."/>
            <person name="Tsubouchi T."/>
            <person name="Morono Y."/>
            <person name="Uchiyama I."/>
            <person name="Ito T."/>
            <person name="Fujiyama A."/>
            <person name="Inagaki F."/>
            <person name="Takami H."/>
        </authorList>
    </citation>
    <scope>NUCLEOTIDE SEQUENCE</scope>
    <source>
        <strain evidence="1">Expedition CK06-06</strain>
    </source>
</reference>
<feature type="non-terminal residue" evidence="1">
    <location>
        <position position="1"/>
    </location>
</feature>
<organism evidence="1">
    <name type="scientific">marine sediment metagenome</name>
    <dbReference type="NCBI Taxonomy" id="412755"/>
    <lineage>
        <taxon>unclassified sequences</taxon>
        <taxon>metagenomes</taxon>
        <taxon>ecological metagenomes</taxon>
    </lineage>
</organism>
<evidence type="ECO:0000313" key="1">
    <source>
        <dbReference type="EMBL" id="GAI64400.1"/>
    </source>
</evidence>
<accession>X1RML0</accession>
<proteinExistence type="predicted"/>
<protein>
    <submittedName>
        <fullName evidence="1">Uncharacterized protein</fullName>
    </submittedName>
</protein>
<comment type="caution">
    <text evidence="1">The sequence shown here is derived from an EMBL/GenBank/DDBJ whole genome shotgun (WGS) entry which is preliminary data.</text>
</comment>